<evidence type="ECO:0000256" key="6">
    <source>
        <dbReference type="SAM" id="Phobius"/>
    </source>
</evidence>
<evidence type="ECO:0000259" key="7">
    <source>
        <dbReference type="Pfam" id="PF10035"/>
    </source>
</evidence>
<dbReference type="InterPro" id="IPR051461">
    <property type="entry name" value="UPF0750_membrane"/>
</dbReference>
<gene>
    <name evidence="8" type="ORF">G7082_00410</name>
</gene>
<keyword evidence="5 6" id="KW-0472">Membrane</keyword>
<dbReference type="PANTHER" id="PTHR33545">
    <property type="entry name" value="UPF0750 MEMBRANE PROTEIN YITT-RELATED"/>
    <property type="match status" value="1"/>
</dbReference>
<dbReference type="InterPro" id="IPR015867">
    <property type="entry name" value="N-reg_PII/ATP_PRibTrfase_C"/>
</dbReference>
<dbReference type="KEGG" id="vhy:G7082_00410"/>
<proteinExistence type="predicted"/>
<evidence type="ECO:0000256" key="1">
    <source>
        <dbReference type="ARBA" id="ARBA00004651"/>
    </source>
</evidence>
<name>A0A6G8AQ88_9ENTE</name>
<dbReference type="InterPro" id="IPR003740">
    <property type="entry name" value="YitT"/>
</dbReference>
<feature type="transmembrane region" description="Helical" evidence="6">
    <location>
        <begin position="112"/>
        <end position="133"/>
    </location>
</feature>
<evidence type="ECO:0000313" key="9">
    <source>
        <dbReference type="Proteomes" id="UP000501747"/>
    </source>
</evidence>
<keyword evidence="2" id="KW-1003">Cell membrane</keyword>
<dbReference type="PIRSF" id="PIRSF006483">
    <property type="entry name" value="Membrane_protein_YitT"/>
    <property type="match status" value="1"/>
</dbReference>
<feature type="transmembrane region" description="Helical" evidence="6">
    <location>
        <begin position="83"/>
        <end position="100"/>
    </location>
</feature>
<feature type="transmembrane region" description="Helical" evidence="6">
    <location>
        <begin position="154"/>
        <end position="173"/>
    </location>
</feature>
<keyword evidence="3 6" id="KW-0812">Transmembrane</keyword>
<dbReference type="PANTHER" id="PTHR33545:SF9">
    <property type="entry name" value="UPF0750 MEMBRANE PROTEIN YITE"/>
    <property type="match status" value="1"/>
</dbReference>
<dbReference type="CDD" id="cd16380">
    <property type="entry name" value="YitT_C"/>
    <property type="match status" value="1"/>
</dbReference>
<evidence type="ECO:0000256" key="4">
    <source>
        <dbReference type="ARBA" id="ARBA00022989"/>
    </source>
</evidence>
<feature type="transmembrane region" description="Helical" evidence="6">
    <location>
        <begin position="14"/>
        <end position="36"/>
    </location>
</feature>
<reference evidence="8 9" key="1">
    <citation type="submission" date="2020-03" db="EMBL/GenBank/DDBJ databases">
        <title>Vagococcus sp. nov., isolated from beetles.</title>
        <authorList>
            <person name="Hyun D.-W."/>
            <person name="Bae J.-W."/>
        </authorList>
    </citation>
    <scope>NUCLEOTIDE SEQUENCE [LARGE SCALE GENOMIC DNA]</scope>
    <source>
        <strain evidence="8 9">HDW17B</strain>
    </source>
</reference>
<dbReference type="AlphaFoldDB" id="A0A6G8AQ88"/>
<evidence type="ECO:0000256" key="2">
    <source>
        <dbReference type="ARBA" id="ARBA00022475"/>
    </source>
</evidence>
<feature type="transmembrane region" description="Helical" evidence="6">
    <location>
        <begin position="56"/>
        <end position="76"/>
    </location>
</feature>
<comment type="subcellular location">
    <subcellularLocation>
        <location evidence="1">Cell membrane</location>
        <topology evidence="1">Multi-pass membrane protein</topology>
    </subcellularLocation>
</comment>
<keyword evidence="4 6" id="KW-1133">Transmembrane helix</keyword>
<evidence type="ECO:0000256" key="3">
    <source>
        <dbReference type="ARBA" id="ARBA00022692"/>
    </source>
</evidence>
<evidence type="ECO:0000256" key="5">
    <source>
        <dbReference type="ARBA" id="ARBA00023136"/>
    </source>
</evidence>
<dbReference type="Proteomes" id="UP000501747">
    <property type="component" value="Chromosome"/>
</dbReference>
<dbReference type="GO" id="GO:0005886">
    <property type="term" value="C:plasma membrane"/>
    <property type="evidence" value="ECO:0007669"/>
    <property type="project" value="UniProtKB-SubCell"/>
</dbReference>
<organism evidence="8 9">
    <name type="scientific">Vagococcus hydrophili</name>
    <dbReference type="NCBI Taxonomy" id="2714947"/>
    <lineage>
        <taxon>Bacteria</taxon>
        <taxon>Bacillati</taxon>
        <taxon>Bacillota</taxon>
        <taxon>Bacilli</taxon>
        <taxon>Lactobacillales</taxon>
        <taxon>Enterococcaceae</taxon>
        <taxon>Vagococcus</taxon>
    </lineage>
</organism>
<dbReference type="Pfam" id="PF02588">
    <property type="entry name" value="YitT_membrane"/>
    <property type="match status" value="1"/>
</dbReference>
<dbReference type="InterPro" id="IPR019264">
    <property type="entry name" value="DUF2179"/>
</dbReference>
<dbReference type="RefSeq" id="WP_166033207.1">
    <property type="nucleotide sequence ID" value="NZ_CP049887.1"/>
</dbReference>
<protein>
    <submittedName>
        <fullName evidence="8">YitT family protein</fullName>
    </submittedName>
</protein>
<sequence length="287" mass="31631">MIIQKLNSVFGKKIVEMFLITLGSFVVSLGFNAFLFPNRIVSGGINGLTIILFETLHWSPSIVLYSVNIVLLFLCFFILGKEVFMKSVLGSLLVPLFVSLLHDMEPATTDPILASIFGGVTIGIGVGLVFLGNGSTGGTTLIAKIIQKYTQLKLGLLTGLCDGLVILSALFVFDIQRVLYAMIALYLTARVIDMVQVGPDLSKNLFIISPKFEEIREALLHQQQTGVTYLPVEGGHRLDQKKMIMTVIRDNDYTKIKQAILEIDPEAFMVISSANEVYGKGFTLFRD</sequence>
<feature type="domain" description="DUF2179" evidence="7">
    <location>
        <begin position="226"/>
        <end position="279"/>
    </location>
</feature>
<evidence type="ECO:0000313" key="8">
    <source>
        <dbReference type="EMBL" id="QIL47095.1"/>
    </source>
</evidence>
<dbReference type="Pfam" id="PF10035">
    <property type="entry name" value="DUF2179"/>
    <property type="match status" value="1"/>
</dbReference>
<accession>A0A6G8AQ88</accession>
<dbReference type="Gene3D" id="3.30.70.120">
    <property type="match status" value="1"/>
</dbReference>
<dbReference type="EMBL" id="CP049887">
    <property type="protein sequence ID" value="QIL47095.1"/>
    <property type="molecule type" value="Genomic_DNA"/>
</dbReference>
<keyword evidence="9" id="KW-1185">Reference proteome</keyword>